<accession>A0A0F8X533</accession>
<sequence>MITLTADRTTIALPNPRFNDSENLTNDINIKRTLGGQIFTYVKSKDRRRLILDIFMSFFV</sequence>
<protein>
    <submittedName>
        <fullName evidence="1">Uncharacterized protein</fullName>
    </submittedName>
</protein>
<organism evidence="1">
    <name type="scientific">marine sediment metagenome</name>
    <dbReference type="NCBI Taxonomy" id="412755"/>
    <lineage>
        <taxon>unclassified sequences</taxon>
        <taxon>metagenomes</taxon>
        <taxon>ecological metagenomes</taxon>
    </lineage>
</organism>
<name>A0A0F8X533_9ZZZZ</name>
<gene>
    <name evidence="1" type="ORF">LCGC14_2986340</name>
</gene>
<comment type="caution">
    <text evidence="1">The sequence shown here is derived from an EMBL/GenBank/DDBJ whole genome shotgun (WGS) entry which is preliminary data.</text>
</comment>
<dbReference type="AlphaFoldDB" id="A0A0F8X533"/>
<dbReference type="EMBL" id="LAZR01061120">
    <property type="protein sequence ID" value="KKK64227.1"/>
    <property type="molecule type" value="Genomic_DNA"/>
</dbReference>
<proteinExistence type="predicted"/>
<reference evidence="1" key="1">
    <citation type="journal article" date="2015" name="Nature">
        <title>Complex archaea that bridge the gap between prokaryotes and eukaryotes.</title>
        <authorList>
            <person name="Spang A."/>
            <person name="Saw J.H."/>
            <person name="Jorgensen S.L."/>
            <person name="Zaremba-Niedzwiedzka K."/>
            <person name="Martijn J."/>
            <person name="Lind A.E."/>
            <person name="van Eijk R."/>
            <person name="Schleper C."/>
            <person name="Guy L."/>
            <person name="Ettema T.J."/>
        </authorList>
    </citation>
    <scope>NUCLEOTIDE SEQUENCE</scope>
</reference>
<evidence type="ECO:0000313" key="1">
    <source>
        <dbReference type="EMBL" id="KKK64227.1"/>
    </source>
</evidence>